<dbReference type="AlphaFoldDB" id="D0LJB2"/>
<gene>
    <name evidence="7" type="ordered locus">Hoch_2422</name>
</gene>
<feature type="transmembrane region" description="Helical" evidence="6">
    <location>
        <begin position="27"/>
        <end position="48"/>
    </location>
</feature>
<reference evidence="7 8" key="1">
    <citation type="journal article" date="2010" name="Stand. Genomic Sci.">
        <title>Complete genome sequence of Haliangium ochraceum type strain (SMP-2).</title>
        <authorList>
            <consortium name="US DOE Joint Genome Institute (JGI-PGF)"/>
            <person name="Ivanova N."/>
            <person name="Daum C."/>
            <person name="Lang E."/>
            <person name="Abt B."/>
            <person name="Kopitz M."/>
            <person name="Saunders E."/>
            <person name="Lapidus A."/>
            <person name="Lucas S."/>
            <person name="Glavina Del Rio T."/>
            <person name="Nolan M."/>
            <person name="Tice H."/>
            <person name="Copeland A."/>
            <person name="Cheng J.F."/>
            <person name="Chen F."/>
            <person name="Bruce D."/>
            <person name="Goodwin L."/>
            <person name="Pitluck S."/>
            <person name="Mavromatis K."/>
            <person name="Pati A."/>
            <person name="Mikhailova N."/>
            <person name="Chen A."/>
            <person name="Palaniappan K."/>
            <person name="Land M."/>
            <person name="Hauser L."/>
            <person name="Chang Y.J."/>
            <person name="Jeffries C.D."/>
            <person name="Detter J.C."/>
            <person name="Brettin T."/>
            <person name="Rohde M."/>
            <person name="Goker M."/>
            <person name="Bristow J."/>
            <person name="Markowitz V."/>
            <person name="Eisen J.A."/>
            <person name="Hugenholtz P."/>
            <person name="Kyrpides N.C."/>
            <person name="Klenk H.P."/>
        </authorList>
    </citation>
    <scope>NUCLEOTIDE SEQUENCE [LARGE SCALE GENOMIC DNA]</scope>
    <source>
        <strain evidence="8">DSM 14365 / CIP 107738 / JCM 11303 / AJ 13395 / SMP-2</strain>
    </source>
</reference>
<evidence type="ECO:0000313" key="7">
    <source>
        <dbReference type="EMBL" id="ACY14959.1"/>
    </source>
</evidence>
<feature type="transmembrane region" description="Helical" evidence="6">
    <location>
        <begin position="54"/>
        <end position="76"/>
    </location>
</feature>
<accession>D0LJB2</accession>
<dbReference type="Pfam" id="PF03626">
    <property type="entry name" value="COX4_pro"/>
    <property type="match status" value="1"/>
</dbReference>
<dbReference type="EMBL" id="CP001804">
    <property type="protein sequence ID" value="ACY14959.1"/>
    <property type="molecule type" value="Genomic_DNA"/>
</dbReference>
<evidence type="ECO:0000256" key="2">
    <source>
        <dbReference type="ARBA" id="ARBA00022475"/>
    </source>
</evidence>
<evidence type="ECO:0000256" key="3">
    <source>
        <dbReference type="ARBA" id="ARBA00022692"/>
    </source>
</evidence>
<evidence type="ECO:0000256" key="4">
    <source>
        <dbReference type="ARBA" id="ARBA00022989"/>
    </source>
</evidence>
<sequence>MASETHTERDEQAHGHHHIGHVLPMKILVGVFVALLCLTVITVLAAQVHFGSKAANLAIAMLIATVKASLVVLYFMHIRYDRLFHTVLFLSGVLAAALFVGFALMDRGQYEDTVIWDEARPPMIAPRSP</sequence>
<dbReference type="InterPro" id="IPR005171">
    <property type="entry name" value="Cyt_c_oxidase_su4_prok"/>
</dbReference>
<dbReference type="eggNOG" id="ENOG50334Q9">
    <property type="taxonomic scope" value="Bacteria"/>
</dbReference>
<keyword evidence="3 6" id="KW-0812">Transmembrane</keyword>
<keyword evidence="8" id="KW-1185">Reference proteome</keyword>
<dbReference type="Proteomes" id="UP000001880">
    <property type="component" value="Chromosome"/>
</dbReference>
<dbReference type="GO" id="GO:0005886">
    <property type="term" value="C:plasma membrane"/>
    <property type="evidence" value="ECO:0007669"/>
    <property type="project" value="UniProtKB-SubCell"/>
</dbReference>
<dbReference type="InterPro" id="IPR011743">
    <property type="entry name" value="Caa3_sub_IV"/>
</dbReference>
<dbReference type="NCBIfam" id="TIGR02229">
    <property type="entry name" value="caa3_sub_IV"/>
    <property type="match status" value="1"/>
</dbReference>
<keyword evidence="5 6" id="KW-0472">Membrane</keyword>
<dbReference type="KEGG" id="hoh:Hoch_2422"/>
<keyword evidence="4 6" id="KW-1133">Transmembrane helix</keyword>
<feature type="transmembrane region" description="Helical" evidence="6">
    <location>
        <begin position="83"/>
        <end position="104"/>
    </location>
</feature>
<dbReference type="RefSeq" id="WP_012827567.1">
    <property type="nucleotide sequence ID" value="NC_013440.1"/>
</dbReference>
<protein>
    <submittedName>
        <fullName evidence="7">Caa(3)-type oxidase, subunit IV</fullName>
    </submittedName>
</protein>
<evidence type="ECO:0000256" key="1">
    <source>
        <dbReference type="ARBA" id="ARBA00004651"/>
    </source>
</evidence>
<evidence type="ECO:0000313" key="8">
    <source>
        <dbReference type="Proteomes" id="UP000001880"/>
    </source>
</evidence>
<dbReference type="STRING" id="502025.Hoch_2422"/>
<keyword evidence="2" id="KW-1003">Cell membrane</keyword>
<evidence type="ECO:0000256" key="5">
    <source>
        <dbReference type="ARBA" id="ARBA00023136"/>
    </source>
</evidence>
<evidence type="ECO:0000256" key="6">
    <source>
        <dbReference type="SAM" id="Phobius"/>
    </source>
</evidence>
<name>D0LJB2_HALO1</name>
<comment type="subcellular location">
    <subcellularLocation>
        <location evidence="1">Cell membrane</location>
        <topology evidence="1">Multi-pass membrane protein</topology>
    </subcellularLocation>
</comment>
<organism evidence="7 8">
    <name type="scientific">Haliangium ochraceum (strain DSM 14365 / JCM 11303 / SMP-2)</name>
    <dbReference type="NCBI Taxonomy" id="502025"/>
    <lineage>
        <taxon>Bacteria</taxon>
        <taxon>Pseudomonadati</taxon>
        <taxon>Myxococcota</taxon>
        <taxon>Polyangia</taxon>
        <taxon>Haliangiales</taxon>
        <taxon>Kofleriaceae</taxon>
        <taxon>Haliangium</taxon>
    </lineage>
</organism>
<dbReference type="HOGENOM" id="CLU_148653_0_0_7"/>
<dbReference type="OrthoDB" id="1495022at2"/>
<proteinExistence type="predicted"/>